<evidence type="ECO:0000313" key="2">
    <source>
        <dbReference type="Proteomes" id="UP001057402"/>
    </source>
</evidence>
<dbReference type="EMBL" id="CM042888">
    <property type="protein sequence ID" value="KAI4325621.1"/>
    <property type="molecule type" value="Genomic_DNA"/>
</dbReference>
<gene>
    <name evidence="1" type="ORF">MLD38_031003</name>
</gene>
<organism evidence="1 2">
    <name type="scientific">Melastoma candidum</name>
    <dbReference type="NCBI Taxonomy" id="119954"/>
    <lineage>
        <taxon>Eukaryota</taxon>
        <taxon>Viridiplantae</taxon>
        <taxon>Streptophyta</taxon>
        <taxon>Embryophyta</taxon>
        <taxon>Tracheophyta</taxon>
        <taxon>Spermatophyta</taxon>
        <taxon>Magnoliopsida</taxon>
        <taxon>eudicotyledons</taxon>
        <taxon>Gunneridae</taxon>
        <taxon>Pentapetalae</taxon>
        <taxon>rosids</taxon>
        <taxon>malvids</taxon>
        <taxon>Myrtales</taxon>
        <taxon>Melastomataceae</taxon>
        <taxon>Melastomatoideae</taxon>
        <taxon>Melastomateae</taxon>
        <taxon>Melastoma</taxon>
    </lineage>
</organism>
<proteinExistence type="predicted"/>
<protein>
    <submittedName>
        <fullName evidence="1">Uncharacterized protein</fullName>
    </submittedName>
</protein>
<dbReference type="Proteomes" id="UP001057402">
    <property type="component" value="Chromosome 9"/>
</dbReference>
<evidence type="ECO:0000313" key="1">
    <source>
        <dbReference type="EMBL" id="KAI4325621.1"/>
    </source>
</evidence>
<reference evidence="2" key="1">
    <citation type="journal article" date="2023" name="Front. Plant Sci.">
        <title>Chromosomal-level genome assembly of Melastoma candidum provides insights into trichome evolution.</title>
        <authorList>
            <person name="Zhong Y."/>
            <person name="Wu W."/>
            <person name="Sun C."/>
            <person name="Zou P."/>
            <person name="Liu Y."/>
            <person name="Dai S."/>
            <person name="Zhou R."/>
        </authorList>
    </citation>
    <scope>NUCLEOTIDE SEQUENCE [LARGE SCALE GENOMIC DNA]</scope>
</reference>
<name>A0ACB9MRW4_9MYRT</name>
<keyword evidence="2" id="KW-1185">Reference proteome</keyword>
<sequence length="335" mass="37404">MGCFISKPEIPIAKEEKQWAAISPNVSPFSRTVSISTPLVHHPPLRKGDSNHLVSLTSTSYGSLQLVGSNGTGPNFREFHEGSTLARESIEMKMVSLKREENQRKSLSPDSVINTWELMEGLDDYLLDEEKQCDSPAQTDPTVAPETMGSHLSVSPTMQEKELTTVHFDVTEHPTSESRKRLSDADNEILLYFTSLRGVRKTYEDCHMVRLIFQGFRVHVDERDISMDSTYKTDLQNKLKGKKLSLPRVFIRGEHIGGAEEIKQLNENGELAKLLEGFPVNDGFGSSCGYCGEVRFVPCPCCSGSRKVFDKESGIFRRCMDCNENGLIPCPSCCS</sequence>
<accession>A0ACB9MRW4</accession>
<comment type="caution">
    <text evidence="1">The sequence shown here is derived from an EMBL/GenBank/DDBJ whole genome shotgun (WGS) entry which is preliminary data.</text>
</comment>